<dbReference type="InterPro" id="IPR003356">
    <property type="entry name" value="DNA_methylase_A-5"/>
</dbReference>
<evidence type="ECO:0000259" key="8">
    <source>
        <dbReference type="Pfam" id="PF02384"/>
    </source>
</evidence>
<dbReference type="EC" id="2.1.1.72" evidence="2"/>
<organism evidence="9 10">
    <name type="scientific">Aromatoleum toluolicum</name>
    <dbReference type="NCBI Taxonomy" id="90060"/>
    <lineage>
        <taxon>Bacteria</taxon>
        <taxon>Pseudomonadati</taxon>
        <taxon>Pseudomonadota</taxon>
        <taxon>Betaproteobacteria</taxon>
        <taxon>Rhodocyclales</taxon>
        <taxon>Rhodocyclaceae</taxon>
        <taxon>Aromatoleum</taxon>
    </lineage>
</organism>
<dbReference type="GO" id="GO:0008168">
    <property type="term" value="F:methyltransferase activity"/>
    <property type="evidence" value="ECO:0007669"/>
    <property type="project" value="UniProtKB-KW"/>
</dbReference>
<evidence type="ECO:0000313" key="10">
    <source>
        <dbReference type="Proteomes" id="UP000634522"/>
    </source>
</evidence>
<dbReference type="EMBL" id="WTVS01000125">
    <property type="protein sequence ID" value="NMG01046.1"/>
    <property type="molecule type" value="Genomic_DNA"/>
</dbReference>
<comment type="catalytic activity">
    <reaction evidence="7">
        <text>a 2'-deoxyadenosine in DNA + S-adenosyl-L-methionine = an N(6)-methyl-2'-deoxyadenosine in DNA + S-adenosyl-L-homocysteine + H(+)</text>
        <dbReference type="Rhea" id="RHEA:15197"/>
        <dbReference type="Rhea" id="RHEA-COMP:12418"/>
        <dbReference type="Rhea" id="RHEA-COMP:12419"/>
        <dbReference type="ChEBI" id="CHEBI:15378"/>
        <dbReference type="ChEBI" id="CHEBI:57856"/>
        <dbReference type="ChEBI" id="CHEBI:59789"/>
        <dbReference type="ChEBI" id="CHEBI:90615"/>
        <dbReference type="ChEBI" id="CHEBI:90616"/>
        <dbReference type="EC" id="2.1.1.72"/>
    </reaction>
</comment>
<dbReference type="GO" id="GO:0032259">
    <property type="term" value="P:methylation"/>
    <property type="evidence" value="ECO:0007669"/>
    <property type="project" value="UniProtKB-KW"/>
</dbReference>
<reference evidence="9 10" key="1">
    <citation type="submission" date="2019-12" db="EMBL/GenBank/DDBJ databases">
        <title>Comparative genomics gives insights into the taxonomy of the Azoarcus-Aromatoleum group and reveals separate origins of nif in the plant-associated Azoarcus and non-plant-associated Aromatoleum sub-groups.</title>
        <authorList>
            <person name="Lafos M."/>
            <person name="Maluk M."/>
            <person name="Batista M."/>
            <person name="Junghare M."/>
            <person name="Carmona M."/>
            <person name="Faoro H."/>
            <person name="Cruz L.M."/>
            <person name="Battistoni F."/>
            <person name="De Souza E."/>
            <person name="Pedrosa F."/>
            <person name="Chen W.-M."/>
            <person name="Poole P.S."/>
            <person name="Dixon R.A."/>
            <person name="James E.K."/>
        </authorList>
    </citation>
    <scope>NUCLEOTIDE SEQUENCE [LARGE SCALE GENOMIC DNA]</scope>
    <source>
        <strain evidence="9 10">T</strain>
    </source>
</reference>
<dbReference type="RefSeq" id="WP_169143547.1">
    <property type="nucleotide sequence ID" value="NZ_WTVS01000125.1"/>
</dbReference>
<keyword evidence="4" id="KW-0808">Transferase</keyword>
<keyword evidence="6" id="KW-0680">Restriction system</keyword>
<evidence type="ECO:0000256" key="6">
    <source>
        <dbReference type="ARBA" id="ARBA00022747"/>
    </source>
</evidence>
<evidence type="ECO:0000256" key="5">
    <source>
        <dbReference type="ARBA" id="ARBA00022691"/>
    </source>
</evidence>
<keyword evidence="10" id="KW-1185">Reference proteome</keyword>
<keyword evidence="5" id="KW-0949">S-adenosyl-L-methionine</keyword>
<evidence type="ECO:0000256" key="2">
    <source>
        <dbReference type="ARBA" id="ARBA00011900"/>
    </source>
</evidence>
<dbReference type="InterPro" id="IPR050953">
    <property type="entry name" value="N4_N6_ade-DNA_methylase"/>
</dbReference>
<accession>A0ABX1NPV1</accession>
<proteinExistence type="inferred from homology"/>
<evidence type="ECO:0000313" key="9">
    <source>
        <dbReference type="EMBL" id="NMG01046.1"/>
    </source>
</evidence>
<dbReference type="InterPro" id="IPR002052">
    <property type="entry name" value="DNA_methylase_N6_adenine_CS"/>
</dbReference>
<dbReference type="SUPFAM" id="SSF53335">
    <property type="entry name" value="S-adenosyl-L-methionine-dependent methyltransferases"/>
    <property type="match status" value="1"/>
</dbReference>
<comment type="caution">
    <text evidence="9">The sequence shown here is derived from an EMBL/GenBank/DDBJ whole genome shotgun (WGS) entry which is preliminary data.</text>
</comment>
<protein>
    <recommendedName>
        <fullName evidence="2">site-specific DNA-methyltransferase (adenine-specific)</fullName>
        <ecNumber evidence="2">2.1.1.72</ecNumber>
    </recommendedName>
</protein>
<dbReference type="PANTHER" id="PTHR33841">
    <property type="entry name" value="DNA METHYLTRANSFERASE YEEA-RELATED"/>
    <property type="match status" value="1"/>
</dbReference>
<gene>
    <name evidence="9" type="ORF">GPA27_27125</name>
</gene>
<feature type="domain" description="DNA methylase adenine-specific" evidence="8">
    <location>
        <begin position="299"/>
        <end position="414"/>
    </location>
</feature>
<name>A0ABX1NPV1_9RHOO</name>
<evidence type="ECO:0000256" key="7">
    <source>
        <dbReference type="ARBA" id="ARBA00047942"/>
    </source>
</evidence>
<dbReference type="InterPro" id="IPR029063">
    <property type="entry name" value="SAM-dependent_MTases_sf"/>
</dbReference>
<dbReference type="Gene3D" id="3.40.50.150">
    <property type="entry name" value="Vaccinia Virus protein VP39"/>
    <property type="match status" value="1"/>
</dbReference>
<dbReference type="Pfam" id="PF02384">
    <property type="entry name" value="N6_Mtase"/>
    <property type="match status" value="1"/>
</dbReference>
<evidence type="ECO:0000256" key="4">
    <source>
        <dbReference type="ARBA" id="ARBA00022679"/>
    </source>
</evidence>
<dbReference type="Proteomes" id="UP000634522">
    <property type="component" value="Unassembled WGS sequence"/>
</dbReference>
<dbReference type="PANTHER" id="PTHR33841:SF5">
    <property type="entry name" value="DNA METHYLASE (MODIFICATION METHYLASE) (METHYLTRANSFERASE)-RELATED"/>
    <property type="match status" value="1"/>
</dbReference>
<dbReference type="PRINTS" id="PR00507">
    <property type="entry name" value="N12N6MTFRASE"/>
</dbReference>
<dbReference type="PROSITE" id="PS00092">
    <property type="entry name" value="N6_MTASE"/>
    <property type="match status" value="1"/>
</dbReference>
<evidence type="ECO:0000256" key="1">
    <source>
        <dbReference type="ARBA" id="ARBA00006594"/>
    </source>
</evidence>
<evidence type="ECO:0000256" key="3">
    <source>
        <dbReference type="ARBA" id="ARBA00022603"/>
    </source>
</evidence>
<sequence>MDSLQDWLAKAGITSESAVDFGAVAGPRHVRYLDLLRGDGTQGLLPDAVIESGGVPLVYVVRHNTLGSARADTIPLAQLVRVLACRADARYLAVLEPGQVVVYPILMDDVLPTPVLSDTETASYAKFRGMLSGSAADTASNVSTRKSRKAATRWLDGLLFRLLTDAAREIHRCAPLLTVQQVLALVGRALFFRFLVDRHIVSEAELPHISRRANDLSSVFGNLDALMETCTWLDRTFNGDLLSLSGSHDGPNRYRELRRLLAAGAETVCWHLTNIQCKAVRGQLPLQWGGIYFKHVPVDVLSQVYEDFAHQFIPELAKETSIHFTPRKLAEIVVDGAFSAVRSTTPDRARVLDPAVGGGVFLVLAFKRLIAEHWRASGERPRRAEIRRILMEQLTGLDVNRDALNVTALSLYLCALELDPDPSPLSELKFEKLIGSILHPVDEKALDLASMPDDSPHDLKLGSLSSEVLRRHAALYDIVVGNPPWNSFKDGRAGALNCTLRKLLAKPKQRATPPAVAMVARYGSPDIAFLLAASSWAKPAGAIGFAVHGRFFFQGESFGLRRHVFENLRVTGVMNFAALRQDEKIWPKNDAQFALMVATNETPHPLDSFYFISPRHEPRLSQEGVFRIDPCAAIPVPLHEVCSDPHAFKALYKGGRLGLELLHRMHSEAALPLGQQVAKHGGRFNSGYQVGKEDKRVIGASHLLGLLDVQHDMAFVAAPGSRPPGEQDRYFDLPELQWPRAPEIYRGPLLLLRESPRPERTLRGALFSATDVAYRESFIGLSALGKPELAGLMDLIYVVSYSDLFLYHQLLTSPKFGVERDSSLQKDLLDFPLIREEALTPEQRQKLRRVAAKLRERHVDWQELDELVFDLHGLSTADRQLVHDTLAMELPFTDVSKQATAPTDSVTRQQFVDTVAKLISPFVGSGLAKVRELPARPIDGWVFIEVGAPDASCQEGVPVSDFTHLVTFAESYWSTRIKIRLKDRTVLGLLDHMRYWTLTEARALALDWLQSDATPEPGNSSLICDQIGTSPT</sequence>
<keyword evidence="3 9" id="KW-0489">Methyltransferase</keyword>
<comment type="similarity">
    <text evidence="1">Belongs to the N(4)/N(6)-methyltransferase family.</text>
</comment>